<comment type="catalytic activity">
    <reaction evidence="5">
        <text>a 2'-deoxyribonucleoside 5'-diphosphate + [thioredoxin]-disulfide + H2O = a ribonucleoside 5'-diphosphate + [thioredoxin]-dithiol</text>
        <dbReference type="Rhea" id="RHEA:23252"/>
        <dbReference type="Rhea" id="RHEA-COMP:10698"/>
        <dbReference type="Rhea" id="RHEA-COMP:10700"/>
        <dbReference type="ChEBI" id="CHEBI:15377"/>
        <dbReference type="ChEBI" id="CHEBI:29950"/>
        <dbReference type="ChEBI" id="CHEBI:50058"/>
        <dbReference type="ChEBI" id="CHEBI:57930"/>
        <dbReference type="ChEBI" id="CHEBI:73316"/>
        <dbReference type="EC" id="1.17.4.1"/>
    </reaction>
</comment>
<sequence>METYQTSGVCSKEIQFEIEDNKIKSVNFIGGCPGNLIGISSLVKGMNVEEAIQKLKGIPCRTKETSCPDQLAKALEQYLEQK</sequence>
<dbReference type="RefSeq" id="WP_006785888.1">
    <property type="nucleotide sequence ID" value="NZ_CABJBH010000002.1"/>
</dbReference>
<keyword evidence="4" id="KW-0547">Nucleotide-binding</keyword>
<evidence type="ECO:0000313" key="7">
    <source>
        <dbReference type="EMBL" id="MTK22081.1"/>
    </source>
</evidence>
<organism evidence="7 8">
    <name type="scientific">Turicibacter sanguinis</name>
    <dbReference type="NCBI Taxonomy" id="154288"/>
    <lineage>
        <taxon>Bacteria</taxon>
        <taxon>Bacillati</taxon>
        <taxon>Bacillota</taxon>
        <taxon>Erysipelotrichia</taxon>
        <taxon>Erysipelotrichales</taxon>
        <taxon>Turicibacteraceae</taxon>
        <taxon>Turicibacter</taxon>
    </lineage>
</organism>
<accession>A0A9X5AQ13</accession>
<evidence type="ECO:0000313" key="8">
    <source>
        <dbReference type="Proteomes" id="UP000487649"/>
    </source>
</evidence>
<dbReference type="Proteomes" id="UP000487649">
    <property type="component" value="Unassembled WGS sequence"/>
</dbReference>
<protein>
    <recommendedName>
        <fullName evidence="2">ribonucleoside-diphosphate reductase</fullName>
        <ecNumber evidence="2">1.17.4.1</ecNumber>
    </recommendedName>
</protein>
<dbReference type="EMBL" id="WMQE01000029">
    <property type="protein sequence ID" value="MTK22081.1"/>
    <property type="molecule type" value="Genomic_DNA"/>
</dbReference>
<dbReference type="InterPro" id="IPR023806">
    <property type="entry name" value="CHP03905"/>
</dbReference>
<evidence type="ECO:0000256" key="2">
    <source>
        <dbReference type="ARBA" id="ARBA00012274"/>
    </source>
</evidence>
<comment type="caution">
    <text evidence="7">The sequence shown here is derived from an EMBL/GenBank/DDBJ whole genome shotgun (WGS) entry which is preliminary data.</text>
</comment>
<dbReference type="GO" id="GO:0000166">
    <property type="term" value="F:nucleotide binding"/>
    <property type="evidence" value="ECO:0007669"/>
    <property type="project" value="UniProtKB-KW"/>
</dbReference>
<dbReference type="Pfam" id="PF12637">
    <property type="entry name" value="TSCPD"/>
    <property type="match status" value="1"/>
</dbReference>
<evidence type="ECO:0000256" key="5">
    <source>
        <dbReference type="ARBA" id="ARBA00047754"/>
    </source>
</evidence>
<dbReference type="NCBIfam" id="TIGR03905">
    <property type="entry name" value="TIGR03905_4_Cys"/>
    <property type="match status" value="1"/>
</dbReference>
<dbReference type="GeneID" id="60058288"/>
<dbReference type="GO" id="GO:0071897">
    <property type="term" value="P:DNA biosynthetic process"/>
    <property type="evidence" value="ECO:0007669"/>
    <property type="project" value="UniProtKB-KW"/>
</dbReference>
<feature type="domain" description="TSCPD" evidence="6">
    <location>
        <begin position="3"/>
        <end position="79"/>
    </location>
</feature>
<evidence type="ECO:0000256" key="1">
    <source>
        <dbReference type="ARBA" id="ARBA00007405"/>
    </source>
</evidence>
<comment type="similarity">
    <text evidence="1">Belongs to the ribonucleoside diphosphate reductase class-2 family.</text>
</comment>
<evidence type="ECO:0000256" key="4">
    <source>
        <dbReference type="ARBA" id="ARBA00022741"/>
    </source>
</evidence>
<dbReference type="OrthoDB" id="9801525at2"/>
<evidence type="ECO:0000259" key="6">
    <source>
        <dbReference type="Pfam" id="PF12637"/>
    </source>
</evidence>
<reference evidence="7 8" key="1">
    <citation type="journal article" date="2019" name="Nat. Med.">
        <title>A library of human gut bacterial isolates paired with longitudinal multiomics data enables mechanistic microbiome research.</title>
        <authorList>
            <person name="Poyet M."/>
            <person name="Groussin M."/>
            <person name="Gibbons S.M."/>
            <person name="Avila-Pacheco J."/>
            <person name="Jiang X."/>
            <person name="Kearney S.M."/>
            <person name="Perrotta A.R."/>
            <person name="Berdy B."/>
            <person name="Zhao S."/>
            <person name="Lieberman T.D."/>
            <person name="Swanson P.K."/>
            <person name="Smith M."/>
            <person name="Roesemann S."/>
            <person name="Alexander J.E."/>
            <person name="Rich S.A."/>
            <person name="Livny J."/>
            <person name="Vlamakis H."/>
            <person name="Clish C."/>
            <person name="Bullock K."/>
            <person name="Deik A."/>
            <person name="Scott J."/>
            <person name="Pierce K.A."/>
            <person name="Xavier R.J."/>
            <person name="Alm E.J."/>
        </authorList>
    </citation>
    <scope>NUCLEOTIDE SEQUENCE [LARGE SCALE GENOMIC DNA]</scope>
    <source>
        <strain evidence="7 8">BIOML-A198</strain>
    </source>
</reference>
<name>A0A9X5AQ13_9FIRM</name>
<dbReference type="AlphaFoldDB" id="A0A9X5AQ13"/>
<proteinExistence type="inferred from homology"/>
<gene>
    <name evidence="7" type="ORF">GMA92_11715</name>
</gene>
<dbReference type="GO" id="GO:0004748">
    <property type="term" value="F:ribonucleoside-diphosphate reductase activity, thioredoxin disulfide as acceptor"/>
    <property type="evidence" value="ECO:0007669"/>
    <property type="project" value="UniProtKB-EC"/>
</dbReference>
<keyword evidence="3" id="KW-0237">DNA synthesis</keyword>
<dbReference type="EC" id="1.17.4.1" evidence="2"/>
<dbReference type="InterPro" id="IPR024434">
    <property type="entry name" value="TSCPD_dom"/>
</dbReference>
<evidence type="ECO:0000256" key="3">
    <source>
        <dbReference type="ARBA" id="ARBA00022634"/>
    </source>
</evidence>